<feature type="region of interest" description="Disordered" evidence="4">
    <location>
        <begin position="44"/>
        <end position="70"/>
    </location>
</feature>
<feature type="compositionally biased region" description="Basic and acidic residues" evidence="4">
    <location>
        <begin position="405"/>
        <end position="417"/>
    </location>
</feature>
<dbReference type="Proteomes" id="UP000221165">
    <property type="component" value="Unassembled WGS sequence"/>
</dbReference>
<reference evidence="6 7" key="1">
    <citation type="journal article" date="2017" name="Int. J. Parasitol.">
        <title>The genome of the protozoan parasite Cystoisospora suis and a reverse vaccinology approach to identify vaccine candidates.</title>
        <authorList>
            <person name="Palmieri N."/>
            <person name="Shrestha A."/>
            <person name="Ruttkowski B."/>
            <person name="Beck T."/>
            <person name="Vogl C."/>
            <person name="Tomley F."/>
            <person name="Blake D.P."/>
            <person name="Joachim A."/>
        </authorList>
    </citation>
    <scope>NUCLEOTIDE SEQUENCE [LARGE SCALE GENOMIC DNA]</scope>
    <source>
        <strain evidence="6 7">Wien I</strain>
    </source>
</reference>
<keyword evidence="7" id="KW-1185">Reference proteome</keyword>
<keyword evidence="6" id="KW-0808">Transferase</keyword>
<feature type="region of interest" description="Disordered" evidence="4">
    <location>
        <begin position="368"/>
        <end position="438"/>
    </location>
</feature>
<dbReference type="InterPro" id="IPR050537">
    <property type="entry name" value="2-oxoacid_dehydrogenase"/>
</dbReference>
<feature type="region of interest" description="Disordered" evidence="4">
    <location>
        <begin position="538"/>
        <end position="574"/>
    </location>
</feature>
<dbReference type="Pfam" id="PF00364">
    <property type="entry name" value="Biotin_lipoyl"/>
    <property type="match status" value="1"/>
</dbReference>
<dbReference type="GO" id="GO:0004149">
    <property type="term" value="F:dihydrolipoyllysine-residue succinyltransferase activity"/>
    <property type="evidence" value="ECO:0007669"/>
    <property type="project" value="TreeGrafter"/>
</dbReference>
<feature type="compositionally biased region" description="Basic and acidic residues" evidence="4">
    <location>
        <begin position="562"/>
        <end position="574"/>
    </location>
</feature>
<feature type="compositionally biased region" description="Polar residues" evidence="4">
    <location>
        <begin position="369"/>
        <end position="378"/>
    </location>
</feature>
<gene>
    <name evidence="6" type="ORF">CSUI_000494</name>
</gene>
<evidence type="ECO:0000259" key="5">
    <source>
        <dbReference type="PROSITE" id="PS50968"/>
    </source>
</evidence>
<dbReference type="RefSeq" id="XP_067927320.1">
    <property type="nucleotide sequence ID" value="XM_068060728.1"/>
</dbReference>
<dbReference type="PANTHER" id="PTHR43416:SF5">
    <property type="entry name" value="DIHYDROLIPOYLLYSINE-RESIDUE SUCCINYLTRANSFERASE COMPONENT OF 2-OXOGLUTARATE DEHYDROGENASE COMPLEX, MITOCHONDRIAL"/>
    <property type="match status" value="1"/>
</dbReference>
<keyword evidence="3" id="KW-0809">Transit peptide</keyword>
<keyword evidence="2" id="KW-0450">Lipoyl</keyword>
<feature type="domain" description="Lipoyl-binding" evidence="5">
    <location>
        <begin position="290"/>
        <end position="365"/>
    </location>
</feature>
<comment type="caution">
    <text evidence="6">The sequence shown here is derived from an EMBL/GenBank/DDBJ whole genome shotgun (WGS) entry which is preliminary data.</text>
</comment>
<dbReference type="PROSITE" id="PS00189">
    <property type="entry name" value="LIPOYL"/>
    <property type="match status" value="1"/>
</dbReference>
<feature type="compositionally biased region" description="Basic residues" evidence="4">
    <location>
        <begin position="425"/>
        <end position="438"/>
    </location>
</feature>
<evidence type="ECO:0000256" key="1">
    <source>
        <dbReference type="ARBA" id="ARBA00007317"/>
    </source>
</evidence>
<proteinExistence type="inferred from homology"/>
<dbReference type="GeneID" id="94423939"/>
<accession>A0A2C6LGM7</accession>
<name>A0A2C6LGM7_9APIC</name>
<dbReference type="OrthoDB" id="333572at2759"/>
<sequence length="574" mass="61143">MVSAGRGPLLARAVPSSSGSAAFRRFRWFRSWERPTKVCSNLSSELLSSSPSPSSSQTSLSPSRTRFFARSSSDPPAHTCHDFLCSEGDVAAAHHGRNFLLGLYSTSVHKCSASPSLPAGSDVPYRSLSTSVGSFCSPGISPPSIACNLRTSLPIFSLIRFFDTPFNFTAASSPLHVVPPTSLTEMRPPLIDDLSSSLPISLFSETTVQHRNFNSLPTSFSSSFFCSSLESSLSRSGRMSFTVSLSSVHQNLVRQAFEDDTSIMLKSLDTRYLSSAAASPRAPGGEAPAHHSINVPSLGDSIVEGNLLEWRKKVGDPVAVDDVVCVIETDKITVEIHSDCSGVLISQAVGEGAIVHIGEQLAVIDSAASAPTSSQGTASSPPSGMPPSGMNEGTKQPQSSSQHGEGLKGKPGDEKASIGRVPGDHRHHSHHPFPHSVSTRKRVPLILFKFAHRKRAKEEPHLSSLSHPSSPHQLASSSPLLEFPNGAECSDPVFELWGVPRFQPLSEEEIEAINLGGASVGDRQGPGEPSYIWTMELTMKPNPALSDQKKKSSASSSGKGGKGSEGEKKMTQKN</sequence>
<dbReference type="PANTHER" id="PTHR43416">
    <property type="entry name" value="DIHYDROLIPOYLLYSINE-RESIDUE SUCCINYLTRANSFERASE COMPONENT OF 2-OXOGLUTARATE DEHYDROGENASE COMPLEX, MITOCHONDRIAL-RELATED"/>
    <property type="match status" value="1"/>
</dbReference>
<dbReference type="GO" id="GO:0006099">
    <property type="term" value="P:tricarboxylic acid cycle"/>
    <property type="evidence" value="ECO:0007669"/>
    <property type="project" value="TreeGrafter"/>
</dbReference>
<protein>
    <submittedName>
        <fullName evidence="6">Dihydrolipoamide acyltransferase</fullName>
    </submittedName>
</protein>
<evidence type="ECO:0000256" key="2">
    <source>
        <dbReference type="ARBA" id="ARBA00022823"/>
    </source>
</evidence>
<keyword evidence="6" id="KW-0012">Acyltransferase</keyword>
<dbReference type="CDD" id="cd06849">
    <property type="entry name" value="lipoyl_domain"/>
    <property type="match status" value="1"/>
</dbReference>
<comment type="similarity">
    <text evidence="1">Belongs to the 2-oxoacid dehydrogenase family.</text>
</comment>
<dbReference type="InterPro" id="IPR000089">
    <property type="entry name" value="Biotin_lipoyl"/>
</dbReference>
<dbReference type="EMBL" id="MIGC01000186">
    <property type="protein sequence ID" value="PHJ25674.1"/>
    <property type="molecule type" value="Genomic_DNA"/>
</dbReference>
<evidence type="ECO:0000313" key="6">
    <source>
        <dbReference type="EMBL" id="PHJ25674.1"/>
    </source>
</evidence>
<feature type="compositionally biased region" description="Low complexity" evidence="4">
    <location>
        <begin position="44"/>
        <end position="63"/>
    </location>
</feature>
<dbReference type="Gene3D" id="2.40.50.100">
    <property type="match status" value="1"/>
</dbReference>
<dbReference type="SUPFAM" id="SSF51230">
    <property type="entry name" value="Single hybrid motif"/>
    <property type="match status" value="1"/>
</dbReference>
<dbReference type="PROSITE" id="PS50968">
    <property type="entry name" value="BIOTINYL_LIPOYL"/>
    <property type="match status" value="1"/>
</dbReference>
<feature type="compositionally biased region" description="Low complexity" evidence="4">
    <location>
        <begin position="462"/>
        <end position="478"/>
    </location>
</feature>
<feature type="compositionally biased region" description="Polar residues" evidence="4">
    <location>
        <begin position="391"/>
        <end position="403"/>
    </location>
</feature>
<evidence type="ECO:0000256" key="3">
    <source>
        <dbReference type="ARBA" id="ARBA00022946"/>
    </source>
</evidence>
<dbReference type="GO" id="GO:0005739">
    <property type="term" value="C:mitochondrion"/>
    <property type="evidence" value="ECO:0007669"/>
    <property type="project" value="TreeGrafter"/>
</dbReference>
<evidence type="ECO:0000256" key="4">
    <source>
        <dbReference type="SAM" id="MobiDB-lite"/>
    </source>
</evidence>
<dbReference type="VEuPathDB" id="ToxoDB:CSUI_000494"/>
<organism evidence="6 7">
    <name type="scientific">Cystoisospora suis</name>
    <dbReference type="NCBI Taxonomy" id="483139"/>
    <lineage>
        <taxon>Eukaryota</taxon>
        <taxon>Sar</taxon>
        <taxon>Alveolata</taxon>
        <taxon>Apicomplexa</taxon>
        <taxon>Conoidasida</taxon>
        <taxon>Coccidia</taxon>
        <taxon>Eucoccidiorida</taxon>
        <taxon>Eimeriorina</taxon>
        <taxon>Sarcocystidae</taxon>
        <taxon>Cystoisospora</taxon>
    </lineage>
</organism>
<dbReference type="AlphaFoldDB" id="A0A2C6LGM7"/>
<feature type="compositionally biased region" description="Low complexity" evidence="4">
    <location>
        <begin position="379"/>
        <end position="390"/>
    </location>
</feature>
<evidence type="ECO:0000313" key="7">
    <source>
        <dbReference type="Proteomes" id="UP000221165"/>
    </source>
</evidence>
<feature type="region of interest" description="Disordered" evidence="4">
    <location>
        <begin position="458"/>
        <end position="478"/>
    </location>
</feature>
<dbReference type="InterPro" id="IPR011053">
    <property type="entry name" value="Single_hybrid_motif"/>
</dbReference>
<dbReference type="InterPro" id="IPR003016">
    <property type="entry name" value="2-oxoA_DH_lipoyl-BS"/>
</dbReference>